<name>A0A0F9CQQ5_9ZZZZ</name>
<organism evidence="1">
    <name type="scientific">marine sediment metagenome</name>
    <dbReference type="NCBI Taxonomy" id="412755"/>
    <lineage>
        <taxon>unclassified sequences</taxon>
        <taxon>metagenomes</taxon>
        <taxon>ecological metagenomes</taxon>
    </lineage>
</organism>
<protein>
    <submittedName>
        <fullName evidence="1">Uncharacterized protein</fullName>
    </submittedName>
</protein>
<dbReference type="EMBL" id="LAZR01045416">
    <property type="protein sequence ID" value="KKK98916.1"/>
    <property type="molecule type" value="Genomic_DNA"/>
</dbReference>
<gene>
    <name evidence="1" type="ORF">LCGC14_2637960</name>
</gene>
<comment type="caution">
    <text evidence="1">The sequence shown here is derived from an EMBL/GenBank/DDBJ whole genome shotgun (WGS) entry which is preliminary data.</text>
</comment>
<accession>A0A0F9CQQ5</accession>
<sequence length="94" mass="10467">FAVPQSKKIPINVIQLHLVADEIGGERMEVRTAAQQLSDLHTLDESSSPLKASGPWGEDKDMWLKSLKLVSVVQEPDVEAEYLVEVALQERKVT</sequence>
<reference evidence="1" key="1">
    <citation type="journal article" date="2015" name="Nature">
        <title>Complex archaea that bridge the gap between prokaryotes and eukaryotes.</title>
        <authorList>
            <person name="Spang A."/>
            <person name="Saw J.H."/>
            <person name="Jorgensen S.L."/>
            <person name="Zaremba-Niedzwiedzka K."/>
            <person name="Martijn J."/>
            <person name="Lind A.E."/>
            <person name="van Eijk R."/>
            <person name="Schleper C."/>
            <person name="Guy L."/>
            <person name="Ettema T.J."/>
        </authorList>
    </citation>
    <scope>NUCLEOTIDE SEQUENCE</scope>
</reference>
<feature type="non-terminal residue" evidence="1">
    <location>
        <position position="1"/>
    </location>
</feature>
<evidence type="ECO:0000313" key="1">
    <source>
        <dbReference type="EMBL" id="KKK98916.1"/>
    </source>
</evidence>
<dbReference type="AlphaFoldDB" id="A0A0F9CQQ5"/>
<proteinExistence type="predicted"/>